<keyword evidence="1" id="KW-0472">Membrane</keyword>
<gene>
    <name evidence="2" type="ORF">E8E13_000198</name>
</gene>
<protein>
    <recommendedName>
        <fullName evidence="4">Transmembrane protein</fullName>
    </recommendedName>
</protein>
<dbReference type="OrthoDB" id="5412569at2759"/>
<feature type="transmembrane region" description="Helical" evidence="1">
    <location>
        <begin position="55"/>
        <end position="78"/>
    </location>
</feature>
<keyword evidence="1" id="KW-0812">Transmembrane</keyword>
<evidence type="ECO:0000313" key="3">
    <source>
        <dbReference type="Proteomes" id="UP000801428"/>
    </source>
</evidence>
<feature type="transmembrane region" description="Helical" evidence="1">
    <location>
        <begin position="122"/>
        <end position="143"/>
    </location>
</feature>
<reference evidence="2" key="1">
    <citation type="submission" date="2019-04" db="EMBL/GenBank/DDBJ databases">
        <title>Sequencing of skin fungus with MAO and IRED activity.</title>
        <authorList>
            <person name="Marsaioli A.J."/>
            <person name="Bonatto J.M.C."/>
            <person name="Reis Junior O."/>
        </authorList>
    </citation>
    <scope>NUCLEOTIDE SEQUENCE</scope>
    <source>
        <strain evidence="2">30M1</strain>
    </source>
</reference>
<keyword evidence="3" id="KW-1185">Reference proteome</keyword>
<accession>A0A9P4W5Q9</accession>
<feature type="transmembrane region" description="Helical" evidence="1">
    <location>
        <begin position="12"/>
        <end position="35"/>
    </location>
</feature>
<evidence type="ECO:0008006" key="4">
    <source>
        <dbReference type="Google" id="ProtNLM"/>
    </source>
</evidence>
<organism evidence="2 3">
    <name type="scientific">Curvularia kusanoi</name>
    <name type="common">Cochliobolus kusanoi</name>
    <dbReference type="NCBI Taxonomy" id="90978"/>
    <lineage>
        <taxon>Eukaryota</taxon>
        <taxon>Fungi</taxon>
        <taxon>Dikarya</taxon>
        <taxon>Ascomycota</taxon>
        <taxon>Pezizomycotina</taxon>
        <taxon>Dothideomycetes</taxon>
        <taxon>Pleosporomycetidae</taxon>
        <taxon>Pleosporales</taxon>
        <taxon>Pleosporineae</taxon>
        <taxon>Pleosporaceae</taxon>
        <taxon>Curvularia</taxon>
    </lineage>
</organism>
<comment type="caution">
    <text evidence="2">The sequence shown here is derived from an EMBL/GenBank/DDBJ whole genome shotgun (WGS) entry which is preliminary data.</text>
</comment>
<dbReference type="Proteomes" id="UP000801428">
    <property type="component" value="Unassembled WGS sequence"/>
</dbReference>
<dbReference type="EMBL" id="SWKU01000056">
    <property type="protein sequence ID" value="KAF2993242.1"/>
    <property type="molecule type" value="Genomic_DNA"/>
</dbReference>
<dbReference type="AlphaFoldDB" id="A0A9P4W5Q9"/>
<evidence type="ECO:0000256" key="1">
    <source>
        <dbReference type="SAM" id="Phobius"/>
    </source>
</evidence>
<feature type="transmembrane region" description="Helical" evidence="1">
    <location>
        <begin position="491"/>
        <end position="509"/>
    </location>
</feature>
<name>A0A9P4W5Q9_CURKU</name>
<proteinExistence type="predicted"/>
<sequence>MDEYSDYRTLAFMTNLAAAMLLTTVVTMGIYVTTIKHYVGRLSTNDYPVIPLDSTYWNVGCTIAGTAIGILAVVAFAMQDECLTRHELVAERGVIAIFLRPLTIKRGGDQVVRRQLPLERTLLVLLTLTAALSSASVVALFGVRSVSDVVVNPLPSYGIAPFYDWDFSNGGDGGGSFSPTLRDFLVFNFPVTAFLTSFLYKAAYIAGQKASNPDYQVGFPYVSEQSQLGSNVYETLYTGGIGLNVSSYLQYDGQTEGFSMPADYSFNKLEAIVFGTHVDVTCTNVTSEYSIKNDLARSDATKDVVKVVVAERPGDSNFKFANWFGDMSTPEIESLVVIDRNTSKPTLILALGGVLHPLILECTFAGREYLASVSVASASSPLRLDHEMVQGPELSPIMQQYLANMSETLFGHNGVGVVRGFLDGGFDGFSPDEIMISSLETVLEQLGEACFSFLRQMVEMSSKIEDYAKHFRNGSRLRLYITVVRLGGASYGWLVVPVALLLGTVVGLVRICTYRTMAEFEAQDPVRLLQLSLQNAAISDTSKLGYRDGEIREIRSSQEAEA</sequence>
<keyword evidence="1" id="KW-1133">Transmembrane helix</keyword>
<evidence type="ECO:0000313" key="2">
    <source>
        <dbReference type="EMBL" id="KAF2993242.1"/>
    </source>
</evidence>